<dbReference type="InterPro" id="IPR014729">
    <property type="entry name" value="Rossmann-like_a/b/a_fold"/>
</dbReference>
<dbReference type="Pfam" id="PF01902">
    <property type="entry name" value="Diphthami_syn_2"/>
    <property type="match status" value="1"/>
</dbReference>
<feature type="domain" description="Diphthamide synthase" evidence="1">
    <location>
        <begin position="7"/>
        <end position="221"/>
    </location>
</feature>
<evidence type="ECO:0000313" key="3">
    <source>
        <dbReference type="Proteomes" id="UP000176938"/>
    </source>
</evidence>
<dbReference type="SUPFAM" id="SSF52402">
    <property type="entry name" value="Adenine nucleotide alpha hydrolases-like"/>
    <property type="match status" value="1"/>
</dbReference>
<dbReference type="PIRSF" id="PIRSF039123">
    <property type="entry name" value="Diphthamide_synthase"/>
    <property type="match status" value="1"/>
</dbReference>
<dbReference type="PANTHER" id="PTHR12196">
    <property type="entry name" value="DOMAIN OF UNKNOWN FUNCTION 71 DUF71 -CONTAINING PROTEIN"/>
    <property type="match status" value="1"/>
</dbReference>
<dbReference type="Gene3D" id="3.40.50.620">
    <property type="entry name" value="HUPs"/>
    <property type="match status" value="1"/>
</dbReference>
<dbReference type="GO" id="GO:0017183">
    <property type="term" value="P:protein histidyl modification to diphthamide"/>
    <property type="evidence" value="ECO:0007669"/>
    <property type="project" value="TreeGrafter"/>
</dbReference>
<reference evidence="2 3" key="1">
    <citation type="journal article" date="2016" name="Nat. Commun.">
        <title>Thousands of microbial genomes shed light on interconnected biogeochemical processes in an aquifer system.</title>
        <authorList>
            <person name="Anantharaman K."/>
            <person name="Brown C.T."/>
            <person name="Hug L.A."/>
            <person name="Sharon I."/>
            <person name="Castelle C.J."/>
            <person name="Probst A.J."/>
            <person name="Thomas B.C."/>
            <person name="Singh A."/>
            <person name="Wilkins M.J."/>
            <person name="Karaoz U."/>
            <person name="Brodie E.L."/>
            <person name="Williams K.H."/>
            <person name="Hubbard S.S."/>
            <person name="Banfield J.F."/>
        </authorList>
    </citation>
    <scope>NUCLEOTIDE SEQUENCE [LARGE SCALE GENOMIC DNA]</scope>
</reference>
<dbReference type="InterPro" id="IPR030662">
    <property type="entry name" value="DPH6/MJ0570"/>
</dbReference>
<protein>
    <recommendedName>
        <fullName evidence="1">Diphthamide synthase domain-containing protein</fullName>
    </recommendedName>
</protein>
<evidence type="ECO:0000259" key="1">
    <source>
        <dbReference type="Pfam" id="PF01902"/>
    </source>
</evidence>
<dbReference type="Proteomes" id="UP000176938">
    <property type="component" value="Unassembled WGS sequence"/>
</dbReference>
<accession>A0A1F4RD69</accession>
<proteinExistence type="predicted"/>
<dbReference type="CDD" id="cd01994">
    <property type="entry name" value="AANH_PF0828-like"/>
    <property type="match status" value="1"/>
</dbReference>
<organism evidence="2 3">
    <name type="scientific">candidate division WOR-1 bacterium RIFCSPLOWO2_02_FULL_46_20</name>
    <dbReference type="NCBI Taxonomy" id="1802567"/>
    <lineage>
        <taxon>Bacteria</taxon>
        <taxon>Bacillati</taxon>
        <taxon>Saganbacteria</taxon>
    </lineage>
</organism>
<gene>
    <name evidence="2" type="ORF">A3H38_04270</name>
</gene>
<dbReference type="PANTHER" id="PTHR12196:SF2">
    <property type="entry name" value="DIPHTHINE--AMMONIA LIGASE"/>
    <property type="match status" value="1"/>
</dbReference>
<dbReference type="EMBL" id="METP01000029">
    <property type="protein sequence ID" value="OGC06066.1"/>
    <property type="molecule type" value="Genomic_DNA"/>
</dbReference>
<sequence>MGGTVEKTFSSWSGGKDSAFACYKALGQGLEVVCLLNAVRKRYGRVAFHGVRRELIELQAEAMDIPLHQFWVNLDNYEEKYKAAVQKVKSLGIRGGVFGDIFLTDGRQWVEKICRVMRLKPTFPLWEIKTERLIRNFVAAGFEAYVVATQANLLGKEWIGRRLDKSFIRDLKRLKNIDICGENGEFHTFVVDGPIFKKRIQLMNTRKVLIRGYWFLDIRGYQLVEKVL</sequence>
<evidence type="ECO:0000313" key="2">
    <source>
        <dbReference type="EMBL" id="OGC06066.1"/>
    </source>
</evidence>
<dbReference type="Gene3D" id="3.90.1490.10">
    <property type="entry name" value="putative n-type atp pyrophosphatase, domain 2"/>
    <property type="match status" value="1"/>
</dbReference>
<dbReference type="AlphaFoldDB" id="A0A1F4RD69"/>
<dbReference type="NCBIfam" id="TIGR00290">
    <property type="entry name" value="MJ0570_dom"/>
    <property type="match status" value="1"/>
</dbReference>
<dbReference type="InterPro" id="IPR002761">
    <property type="entry name" value="Diphthami_syn_dom"/>
</dbReference>
<name>A0A1F4RD69_UNCSA</name>
<comment type="caution">
    <text evidence="2">The sequence shown here is derived from an EMBL/GenBank/DDBJ whole genome shotgun (WGS) entry which is preliminary data.</text>
</comment>
<dbReference type="GO" id="GO:0017178">
    <property type="term" value="F:diphthine-ammonia ligase activity"/>
    <property type="evidence" value="ECO:0007669"/>
    <property type="project" value="TreeGrafter"/>
</dbReference>